<name>A0AAV5HZH2_9ROSI</name>
<sequence>MKGGWLNVHGGWRCFSFIIEYASRSNVSMNNMVVYLGSIMVAATNFYLPNNTLYGHGFSWSFSGNFSCHIRDNSRICMKMDGWSTALRIRLSSVAYLSIAL</sequence>
<dbReference type="Proteomes" id="UP001054252">
    <property type="component" value="Unassembled WGS sequence"/>
</dbReference>
<proteinExistence type="predicted"/>
<protein>
    <submittedName>
        <fullName evidence="1">Uncharacterized protein</fullName>
    </submittedName>
</protein>
<keyword evidence="2" id="KW-1185">Reference proteome</keyword>
<organism evidence="1 2">
    <name type="scientific">Rubroshorea leprosula</name>
    <dbReference type="NCBI Taxonomy" id="152421"/>
    <lineage>
        <taxon>Eukaryota</taxon>
        <taxon>Viridiplantae</taxon>
        <taxon>Streptophyta</taxon>
        <taxon>Embryophyta</taxon>
        <taxon>Tracheophyta</taxon>
        <taxon>Spermatophyta</taxon>
        <taxon>Magnoliopsida</taxon>
        <taxon>eudicotyledons</taxon>
        <taxon>Gunneridae</taxon>
        <taxon>Pentapetalae</taxon>
        <taxon>rosids</taxon>
        <taxon>malvids</taxon>
        <taxon>Malvales</taxon>
        <taxon>Dipterocarpaceae</taxon>
        <taxon>Rubroshorea</taxon>
    </lineage>
</organism>
<evidence type="ECO:0000313" key="2">
    <source>
        <dbReference type="Proteomes" id="UP001054252"/>
    </source>
</evidence>
<comment type="caution">
    <text evidence="1">The sequence shown here is derived from an EMBL/GenBank/DDBJ whole genome shotgun (WGS) entry which is preliminary data.</text>
</comment>
<dbReference type="AlphaFoldDB" id="A0AAV5HZH2"/>
<gene>
    <name evidence="1" type="ORF">SLEP1_g5014</name>
</gene>
<dbReference type="EMBL" id="BPVZ01000005">
    <property type="protein sequence ID" value="GKU91097.1"/>
    <property type="molecule type" value="Genomic_DNA"/>
</dbReference>
<evidence type="ECO:0000313" key="1">
    <source>
        <dbReference type="EMBL" id="GKU91097.1"/>
    </source>
</evidence>
<reference evidence="1 2" key="1">
    <citation type="journal article" date="2021" name="Commun. Biol.">
        <title>The genome of Shorea leprosula (Dipterocarpaceae) highlights the ecological relevance of drought in aseasonal tropical rainforests.</title>
        <authorList>
            <person name="Ng K.K.S."/>
            <person name="Kobayashi M.J."/>
            <person name="Fawcett J.A."/>
            <person name="Hatakeyama M."/>
            <person name="Paape T."/>
            <person name="Ng C.H."/>
            <person name="Ang C.C."/>
            <person name="Tnah L.H."/>
            <person name="Lee C.T."/>
            <person name="Nishiyama T."/>
            <person name="Sese J."/>
            <person name="O'Brien M.J."/>
            <person name="Copetti D."/>
            <person name="Mohd Noor M.I."/>
            <person name="Ong R.C."/>
            <person name="Putra M."/>
            <person name="Sireger I.Z."/>
            <person name="Indrioko S."/>
            <person name="Kosugi Y."/>
            <person name="Izuno A."/>
            <person name="Isagi Y."/>
            <person name="Lee S.L."/>
            <person name="Shimizu K.K."/>
        </authorList>
    </citation>
    <scope>NUCLEOTIDE SEQUENCE [LARGE SCALE GENOMIC DNA]</scope>
    <source>
        <strain evidence="1">214</strain>
    </source>
</reference>
<accession>A0AAV5HZH2</accession>